<comment type="similarity">
    <text evidence="1">Belongs to the NAD(P)-dependent epimerase/dehydratase family.</text>
</comment>
<dbReference type="RefSeq" id="WP_312875086.1">
    <property type="nucleotide sequence ID" value="NZ_JACHMN010000001.1"/>
</dbReference>
<keyword evidence="2" id="KW-0560">Oxidoreductase</keyword>
<gene>
    <name evidence="5" type="ORF">F4553_000972</name>
</gene>
<dbReference type="Gene3D" id="3.40.50.720">
    <property type="entry name" value="NAD(P)-binding Rossmann-like Domain"/>
    <property type="match status" value="1"/>
</dbReference>
<evidence type="ECO:0000256" key="2">
    <source>
        <dbReference type="ARBA" id="ARBA00023002"/>
    </source>
</evidence>
<proteinExistence type="inferred from homology"/>
<evidence type="ECO:0000256" key="1">
    <source>
        <dbReference type="ARBA" id="ARBA00007637"/>
    </source>
</evidence>
<feature type="domain" description="NAD-dependent epimerase/dehydratase" evidence="4">
    <location>
        <begin position="4"/>
        <end position="176"/>
    </location>
</feature>
<sequence length="283" mass="30302">MRRVLVTGASGRLGRAVLRLLAERGVASTGLDLVPVADAPVDRMVIGAAGDVDAVREALDGADAVVHCAAIPSPFLDTAERVFGGNSLATFTVLEQAARAKVTRAVLAGSQSILGFAFAPSPLVPAYLPIDDDHPLQAADSYALGKQADEATGAMMARRYGMTVITLRYPLLGGLGDRLPTYADRYRYEPQRGAASLWAYLEDRDAATAAWLALTAQLSGYRMFTVAAPQTLAAAPTEELLRRWLPDVPRRRELPGWTVPLDLAPATEILGLRPEYLHRPNGS</sequence>
<organism evidence="5 6">
    <name type="scientific">Allocatelliglobosispora scoriae</name>
    <dbReference type="NCBI Taxonomy" id="643052"/>
    <lineage>
        <taxon>Bacteria</taxon>
        <taxon>Bacillati</taxon>
        <taxon>Actinomycetota</taxon>
        <taxon>Actinomycetes</taxon>
        <taxon>Micromonosporales</taxon>
        <taxon>Micromonosporaceae</taxon>
        <taxon>Allocatelliglobosispora</taxon>
    </lineage>
</organism>
<evidence type="ECO:0000259" key="4">
    <source>
        <dbReference type="Pfam" id="PF01370"/>
    </source>
</evidence>
<dbReference type="InterPro" id="IPR001509">
    <property type="entry name" value="Epimerase_deHydtase"/>
</dbReference>
<name>A0A841BKR8_9ACTN</name>
<reference evidence="5 6" key="1">
    <citation type="submission" date="2020-08" db="EMBL/GenBank/DDBJ databases">
        <title>Sequencing the genomes of 1000 actinobacteria strains.</title>
        <authorList>
            <person name="Klenk H.-P."/>
        </authorList>
    </citation>
    <scope>NUCLEOTIDE SEQUENCE [LARGE SCALE GENOMIC DNA]</scope>
    <source>
        <strain evidence="5 6">DSM 45362</strain>
    </source>
</reference>
<dbReference type="GO" id="GO:0016491">
    <property type="term" value="F:oxidoreductase activity"/>
    <property type="evidence" value="ECO:0007669"/>
    <property type="project" value="UniProtKB-KW"/>
</dbReference>
<dbReference type="SUPFAM" id="SSF51735">
    <property type="entry name" value="NAD(P)-binding Rossmann-fold domains"/>
    <property type="match status" value="1"/>
</dbReference>
<dbReference type="PANTHER" id="PTHR43103:SF5">
    <property type="entry name" value="4-EPIMERASE, PUTATIVE (AFU_ORTHOLOGUE AFUA_7G00360)-RELATED"/>
    <property type="match status" value="1"/>
</dbReference>
<dbReference type="Pfam" id="PF01370">
    <property type="entry name" value="Epimerase"/>
    <property type="match status" value="1"/>
</dbReference>
<comment type="caution">
    <text evidence="5">The sequence shown here is derived from an EMBL/GenBank/DDBJ whole genome shotgun (WGS) entry which is preliminary data.</text>
</comment>
<evidence type="ECO:0000313" key="5">
    <source>
        <dbReference type="EMBL" id="MBB5867593.1"/>
    </source>
</evidence>
<dbReference type="Proteomes" id="UP000587527">
    <property type="component" value="Unassembled WGS sequence"/>
</dbReference>
<dbReference type="EMBL" id="JACHMN010000001">
    <property type="protein sequence ID" value="MBB5867593.1"/>
    <property type="molecule type" value="Genomic_DNA"/>
</dbReference>
<keyword evidence="6" id="KW-1185">Reference proteome</keyword>
<protein>
    <submittedName>
        <fullName evidence="5">Nucleoside-diphosphate-sugar epimerase</fullName>
    </submittedName>
</protein>
<keyword evidence="3" id="KW-0520">NAD</keyword>
<evidence type="ECO:0000256" key="3">
    <source>
        <dbReference type="ARBA" id="ARBA00023027"/>
    </source>
</evidence>
<dbReference type="PANTHER" id="PTHR43103">
    <property type="entry name" value="NUCLEOSIDE-DIPHOSPHATE-SUGAR EPIMERASE"/>
    <property type="match status" value="1"/>
</dbReference>
<dbReference type="InterPro" id="IPR036291">
    <property type="entry name" value="NAD(P)-bd_dom_sf"/>
</dbReference>
<dbReference type="AlphaFoldDB" id="A0A841BKR8"/>
<accession>A0A841BKR8</accession>
<evidence type="ECO:0000313" key="6">
    <source>
        <dbReference type="Proteomes" id="UP000587527"/>
    </source>
</evidence>